<accession>A0A1H1HT99</accession>
<evidence type="ECO:0000313" key="6">
    <source>
        <dbReference type="EMBL" id="SDR28640.1"/>
    </source>
</evidence>
<dbReference type="SUPFAM" id="SSF48498">
    <property type="entry name" value="Tetracyclin repressor-like, C-terminal domain"/>
    <property type="match status" value="1"/>
</dbReference>
<dbReference type="GO" id="GO:0003700">
    <property type="term" value="F:DNA-binding transcription factor activity"/>
    <property type="evidence" value="ECO:0007669"/>
    <property type="project" value="TreeGrafter"/>
</dbReference>
<dbReference type="PANTHER" id="PTHR30055">
    <property type="entry name" value="HTH-TYPE TRANSCRIPTIONAL REGULATOR RUTR"/>
    <property type="match status" value="1"/>
</dbReference>
<evidence type="ECO:0000256" key="1">
    <source>
        <dbReference type="ARBA" id="ARBA00023015"/>
    </source>
</evidence>
<dbReference type="STRING" id="47312.SAMN04489765_4567"/>
<name>A0A1H1HT99_9ACTN</name>
<dbReference type="InterPro" id="IPR050109">
    <property type="entry name" value="HTH-type_TetR-like_transc_reg"/>
</dbReference>
<dbReference type="InterPro" id="IPR009057">
    <property type="entry name" value="Homeodomain-like_sf"/>
</dbReference>
<dbReference type="PANTHER" id="PTHR30055:SF151">
    <property type="entry name" value="TRANSCRIPTIONAL REGULATORY PROTEIN"/>
    <property type="match status" value="1"/>
</dbReference>
<feature type="domain" description="HTH tetR-type" evidence="5">
    <location>
        <begin position="12"/>
        <end position="72"/>
    </location>
</feature>
<dbReference type="AlphaFoldDB" id="A0A1H1HT99"/>
<organism evidence="6 7">
    <name type="scientific">Tsukamurella pulmonis</name>
    <dbReference type="NCBI Taxonomy" id="47312"/>
    <lineage>
        <taxon>Bacteria</taxon>
        <taxon>Bacillati</taxon>
        <taxon>Actinomycetota</taxon>
        <taxon>Actinomycetes</taxon>
        <taxon>Mycobacteriales</taxon>
        <taxon>Tsukamurellaceae</taxon>
        <taxon>Tsukamurella</taxon>
    </lineage>
</organism>
<dbReference type="SUPFAM" id="SSF46689">
    <property type="entry name" value="Homeodomain-like"/>
    <property type="match status" value="1"/>
</dbReference>
<evidence type="ECO:0000259" key="5">
    <source>
        <dbReference type="PROSITE" id="PS50977"/>
    </source>
</evidence>
<evidence type="ECO:0000256" key="2">
    <source>
        <dbReference type="ARBA" id="ARBA00023125"/>
    </source>
</evidence>
<dbReference type="Pfam" id="PF00440">
    <property type="entry name" value="TetR_N"/>
    <property type="match status" value="1"/>
</dbReference>
<evidence type="ECO:0000256" key="3">
    <source>
        <dbReference type="ARBA" id="ARBA00023163"/>
    </source>
</evidence>
<feature type="DNA-binding region" description="H-T-H motif" evidence="4">
    <location>
        <begin position="35"/>
        <end position="54"/>
    </location>
</feature>
<evidence type="ECO:0000313" key="7">
    <source>
        <dbReference type="Proteomes" id="UP000183053"/>
    </source>
</evidence>
<reference evidence="7" key="1">
    <citation type="submission" date="2016-10" db="EMBL/GenBank/DDBJ databases">
        <authorList>
            <person name="Varghese N."/>
            <person name="Submissions S."/>
        </authorList>
    </citation>
    <scope>NUCLEOTIDE SEQUENCE [LARGE SCALE GENOMIC DNA]</scope>
    <source>
        <strain evidence="7">DSM 44142</strain>
    </source>
</reference>
<dbReference type="GO" id="GO:0000976">
    <property type="term" value="F:transcription cis-regulatory region binding"/>
    <property type="evidence" value="ECO:0007669"/>
    <property type="project" value="TreeGrafter"/>
</dbReference>
<dbReference type="OrthoDB" id="3358037at2"/>
<gene>
    <name evidence="6" type="ORF">SAMN04489765_4567</name>
</gene>
<protein>
    <submittedName>
        <fullName evidence="6">Regulatory protein, tetR family</fullName>
    </submittedName>
</protein>
<keyword evidence="1" id="KW-0805">Transcription regulation</keyword>
<dbReference type="InterPro" id="IPR036271">
    <property type="entry name" value="Tet_transcr_reg_TetR-rel_C_sf"/>
</dbReference>
<keyword evidence="2 4" id="KW-0238">DNA-binding</keyword>
<dbReference type="RefSeq" id="WP_082756166.1">
    <property type="nucleotide sequence ID" value="NZ_FNLF01000002.1"/>
</dbReference>
<dbReference type="PROSITE" id="PS50977">
    <property type="entry name" value="HTH_TETR_2"/>
    <property type="match status" value="1"/>
</dbReference>
<dbReference type="EMBL" id="FNLF01000002">
    <property type="protein sequence ID" value="SDR28640.1"/>
    <property type="molecule type" value="Genomic_DNA"/>
</dbReference>
<dbReference type="Proteomes" id="UP000183053">
    <property type="component" value="Unassembled WGS sequence"/>
</dbReference>
<keyword evidence="7" id="KW-1185">Reference proteome</keyword>
<dbReference type="Gene3D" id="1.10.357.10">
    <property type="entry name" value="Tetracycline Repressor, domain 2"/>
    <property type="match status" value="1"/>
</dbReference>
<keyword evidence="3" id="KW-0804">Transcription</keyword>
<sequence>MTERGRIGRPPKVNREQVVAAAADILTTDGPLKFSMRTLAARLDISAMGIYHYFDSKNDLLGAVLEHQAWNTPVPELAEDPHERLVQLPLIVIDHLTRHPWVIDVLSADEIIDAYSAWSFDEFLRTTDEIGIPEDESLHLLLGMWRLTIGEVTVRTNQAMRDARPSSSPWYEREIPQHVLDRPRLAGALSALDPSAATYDVRQTILAYLRGSLGDRFHG</sequence>
<dbReference type="InterPro" id="IPR001647">
    <property type="entry name" value="HTH_TetR"/>
</dbReference>
<proteinExistence type="predicted"/>
<evidence type="ECO:0000256" key="4">
    <source>
        <dbReference type="PROSITE-ProRule" id="PRU00335"/>
    </source>
</evidence>